<proteinExistence type="predicted"/>
<protein>
    <recommendedName>
        <fullName evidence="3">C2H2-type domain-containing protein</fullName>
    </recommendedName>
</protein>
<dbReference type="SMART" id="SM00355">
    <property type="entry name" value="ZnF_C2H2"/>
    <property type="match status" value="3"/>
</dbReference>
<dbReference type="Pfam" id="PF00096">
    <property type="entry name" value="zf-C2H2"/>
    <property type="match status" value="3"/>
</dbReference>
<reference evidence="4" key="1">
    <citation type="submission" date="2020-08" db="EMBL/GenBank/DDBJ databases">
        <title>Multicomponent nature underlies the extraordinary mechanical properties of spider dragline silk.</title>
        <authorList>
            <person name="Kono N."/>
            <person name="Nakamura H."/>
            <person name="Mori M."/>
            <person name="Yoshida Y."/>
            <person name="Ohtoshi R."/>
            <person name="Malay A.D."/>
            <person name="Moran D.A.P."/>
            <person name="Tomita M."/>
            <person name="Numata K."/>
            <person name="Arakawa K."/>
        </authorList>
    </citation>
    <scope>NUCLEOTIDE SEQUENCE</scope>
</reference>
<dbReference type="Gene3D" id="3.30.160.60">
    <property type="entry name" value="Classic Zinc Finger"/>
    <property type="match status" value="2"/>
</dbReference>
<dbReference type="PANTHER" id="PTHR31511">
    <property type="entry name" value="PROTEIN CBG23764"/>
    <property type="match status" value="1"/>
</dbReference>
<evidence type="ECO:0000259" key="3">
    <source>
        <dbReference type="PROSITE" id="PS50157"/>
    </source>
</evidence>
<comment type="caution">
    <text evidence="4">The sequence shown here is derived from an EMBL/GenBank/DDBJ whole genome shotgun (WGS) entry which is preliminary data.</text>
</comment>
<dbReference type="Proteomes" id="UP000887013">
    <property type="component" value="Unassembled WGS sequence"/>
</dbReference>
<dbReference type="SUPFAM" id="SSF57667">
    <property type="entry name" value="beta-beta-alpha zinc fingers"/>
    <property type="match status" value="2"/>
</dbReference>
<dbReference type="OrthoDB" id="414982at2759"/>
<dbReference type="InterPro" id="IPR013087">
    <property type="entry name" value="Znf_C2H2_type"/>
</dbReference>
<accession>A0A8X6NA58</accession>
<dbReference type="PANTHER" id="PTHR31511:SF12">
    <property type="entry name" value="RHO TERMINATION FACTOR N-TERMINAL DOMAIN-CONTAINING PROTEIN"/>
    <property type="match status" value="1"/>
</dbReference>
<dbReference type="PROSITE" id="PS50157">
    <property type="entry name" value="ZINC_FINGER_C2H2_2"/>
    <property type="match status" value="3"/>
</dbReference>
<feature type="domain" description="C2H2-type" evidence="3">
    <location>
        <begin position="31"/>
        <end position="59"/>
    </location>
</feature>
<evidence type="ECO:0000256" key="2">
    <source>
        <dbReference type="SAM" id="MobiDB-lite"/>
    </source>
</evidence>
<feature type="region of interest" description="Disordered" evidence="2">
    <location>
        <begin position="100"/>
        <end position="137"/>
    </location>
</feature>
<name>A0A8X6NA58_NEPPI</name>
<feature type="compositionally biased region" description="Polar residues" evidence="2">
    <location>
        <begin position="109"/>
        <end position="129"/>
    </location>
</feature>
<keyword evidence="1" id="KW-0479">Metal-binding</keyword>
<evidence type="ECO:0000313" key="4">
    <source>
        <dbReference type="EMBL" id="GFT03121.1"/>
    </source>
</evidence>
<feature type="domain" description="C2H2-type" evidence="3">
    <location>
        <begin position="2"/>
        <end position="30"/>
    </location>
</feature>
<keyword evidence="1" id="KW-0863">Zinc-finger</keyword>
<organism evidence="4 5">
    <name type="scientific">Nephila pilipes</name>
    <name type="common">Giant wood spider</name>
    <name type="synonym">Nephila maculata</name>
    <dbReference type="NCBI Taxonomy" id="299642"/>
    <lineage>
        <taxon>Eukaryota</taxon>
        <taxon>Metazoa</taxon>
        <taxon>Ecdysozoa</taxon>
        <taxon>Arthropoda</taxon>
        <taxon>Chelicerata</taxon>
        <taxon>Arachnida</taxon>
        <taxon>Araneae</taxon>
        <taxon>Araneomorphae</taxon>
        <taxon>Entelegynae</taxon>
        <taxon>Araneoidea</taxon>
        <taxon>Nephilidae</taxon>
        <taxon>Nephila</taxon>
    </lineage>
</organism>
<keyword evidence="1" id="KW-0862">Zinc</keyword>
<dbReference type="GO" id="GO:0008270">
    <property type="term" value="F:zinc ion binding"/>
    <property type="evidence" value="ECO:0007669"/>
    <property type="project" value="UniProtKB-KW"/>
</dbReference>
<dbReference type="PROSITE" id="PS00028">
    <property type="entry name" value="ZINC_FINGER_C2H2_1"/>
    <property type="match status" value="2"/>
</dbReference>
<dbReference type="InterPro" id="IPR036236">
    <property type="entry name" value="Znf_C2H2_sf"/>
</dbReference>
<gene>
    <name evidence="4" type="primary">AVEN_195153_1</name>
    <name evidence="4" type="ORF">NPIL_305261</name>
</gene>
<keyword evidence="5" id="KW-1185">Reference proteome</keyword>
<dbReference type="AlphaFoldDB" id="A0A8X6NA58"/>
<evidence type="ECO:0000313" key="5">
    <source>
        <dbReference type="Proteomes" id="UP000887013"/>
    </source>
</evidence>
<sequence>MVSCNVCGKCFNTNYNLKRHTLQVHEKKYSHQCPDCSKKFAQPSDLKRHKDSVHSAEKIVCEFCGTSFTRRDNLLHHLNNGNCQRKLQKEAGKRKRLDLTISSRKKKSQLSTSAENSAAVLENSTTVPENSDDDLEKISLPPKESESAFQKAYKSFNLPNNDSSLGIKEFLLLRKEETVFIFRNELKTYKSLKVSSKETDAGKMIKNVEFKTSNNEVFQETNLVSLYDTMSEKIVKESEDFEGKDSGWTLDEILRLEVRTNRYSPFRGSSSFIEVPKQIAETKAIINVINKKDSQCFMWSVLAALYPSANHPNKTSSYVTHLNKLNFDGISFPTPLNELRFLDSFKFMPSSLENLIKTLKKDEFKYMKQYFDSEKIDLLLRKGVFPYDYFDSFEKCKDSCLPHISKFYNELNEEAISVEDYNHACRVFNQFNLSNLGEYCDLYVKTDVLLLTDLFENFRNICIQTYKLDPCWYFTTPALSWDAMLLKTKVAIELFTDYDMLLFIENGVRGGISQCCNRYAIANNKYMPNFNPDDEIKYLMYLDANNLYGYAMSKYLPLKDFVWSDNNLTTQDILNLSDESDVGYILEVDLDYPPDLHDKHSDFPLAPENKSPPNCKEPRLLTTLEPKTKYVLHYSNLKLYLKLGLILKKIHRVLKFFQSPWLKNYIDYNTKLRTKAVNDFQKDFYKLMNNSIFGKTMENVRRRVDIRLCSTEEQARKLIAKSNFNRRTIFSENLMAVHLKKTNIKFFKPIHVGMTILDLSKVLMYSFHYEYMKHRYDSKIKLMYTDTDSFIYEIKTDDFYSDMKDDLNLYDTSDHDKNNVYNLPLVNKKVIGKMKDENKGNIMSEYVGLKSKMYAYKTNNKIEKRLKGIKKQTLRNKITFEDYKDCLLNQKLKYVDMNLIRSKFHSIQSIKQNKLALSYKDDKGFVNGDGIITLAHGHWSLMHLDLFNEQYDIKSDDLINTQ</sequence>
<dbReference type="InterPro" id="IPR043502">
    <property type="entry name" value="DNA/RNA_pol_sf"/>
</dbReference>
<feature type="domain" description="C2H2-type" evidence="3">
    <location>
        <begin position="59"/>
        <end position="86"/>
    </location>
</feature>
<dbReference type="GO" id="GO:0071897">
    <property type="term" value="P:DNA biosynthetic process"/>
    <property type="evidence" value="ECO:0007669"/>
    <property type="project" value="UniProtKB-ARBA"/>
</dbReference>
<evidence type="ECO:0000256" key="1">
    <source>
        <dbReference type="PROSITE-ProRule" id="PRU00042"/>
    </source>
</evidence>
<dbReference type="EMBL" id="BMAW01102198">
    <property type="protein sequence ID" value="GFT03121.1"/>
    <property type="molecule type" value="Genomic_DNA"/>
</dbReference>
<dbReference type="SUPFAM" id="SSF56672">
    <property type="entry name" value="DNA/RNA polymerases"/>
    <property type="match status" value="1"/>
</dbReference>